<evidence type="ECO:0000313" key="2">
    <source>
        <dbReference type="EMBL" id="KAF2635965.1"/>
    </source>
</evidence>
<organism evidence="2 3">
    <name type="scientific">Massarina eburnea CBS 473.64</name>
    <dbReference type="NCBI Taxonomy" id="1395130"/>
    <lineage>
        <taxon>Eukaryota</taxon>
        <taxon>Fungi</taxon>
        <taxon>Dikarya</taxon>
        <taxon>Ascomycota</taxon>
        <taxon>Pezizomycotina</taxon>
        <taxon>Dothideomycetes</taxon>
        <taxon>Pleosporomycetidae</taxon>
        <taxon>Pleosporales</taxon>
        <taxon>Massarineae</taxon>
        <taxon>Massarinaceae</taxon>
        <taxon>Massarina</taxon>
    </lineage>
</organism>
<name>A0A6A6RLE7_9PLEO</name>
<dbReference type="AlphaFoldDB" id="A0A6A6RLE7"/>
<accession>A0A6A6RLE7</accession>
<gene>
    <name evidence="2" type="ORF">P280DRAFT_162394</name>
</gene>
<protein>
    <submittedName>
        <fullName evidence="2">Uncharacterized protein</fullName>
    </submittedName>
</protein>
<reference evidence="2" key="1">
    <citation type="journal article" date="2020" name="Stud. Mycol.">
        <title>101 Dothideomycetes genomes: a test case for predicting lifestyles and emergence of pathogens.</title>
        <authorList>
            <person name="Haridas S."/>
            <person name="Albert R."/>
            <person name="Binder M."/>
            <person name="Bloem J."/>
            <person name="Labutti K."/>
            <person name="Salamov A."/>
            <person name="Andreopoulos B."/>
            <person name="Baker S."/>
            <person name="Barry K."/>
            <person name="Bills G."/>
            <person name="Bluhm B."/>
            <person name="Cannon C."/>
            <person name="Castanera R."/>
            <person name="Culley D."/>
            <person name="Daum C."/>
            <person name="Ezra D."/>
            <person name="Gonzalez J."/>
            <person name="Henrissat B."/>
            <person name="Kuo A."/>
            <person name="Liang C."/>
            <person name="Lipzen A."/>
            <person name="Lutzoni F."/>
            <person name="Magnuson J."/>
            <person name="Mondo S."/>
            <person name="Nolan M."/>
            <person name="Ohm R."/>
            <person name="Pangilinan J."/>
            <person name="Park H.-J."/>
            <person name="Ramirez L."/>
            <person name="Alfaro M."/>
            <person name="Sun H."/>
            <person name="Tritt A."/>
            <person name="Yoshinaga Y."/>
            <person name="Zwiers L.-H."/>
            <person name="Turgeon B."/>
            <person name="Goodwin S."/>
            <person name="Spatafora J."/>
            <person name="Crous P."/>
            <person name="Grigoriev I."/>
        </authorList>
    </citation>
    <scope>NUCLEOTIDE SEQUENCE</scope>
    <source>
        <strain evidence="2">CBS 473.64</strain>
    </source>
</reference>
<proteinExistence type="predicted"/>
<keyword evidence="3" id="KW-1185">Reference proteome</keyword>
<dbReference type="Proteomes" id="UP000799753">
    <property type="component" value="Unassembled WGS sequence"/>
</dbReference>
<evidence type="ECO:0000256" key="1">
    <source>
        <dbReference type="SAM" id="MobiDB-lite"/>
    </source>
</evidence>
<evidence type="ECO:0000313" key="3">
    <source>
        <dbReference type="Proteomes" id="UP000799753"/>
    </source>
</evidence>
<feature type="region of interest" description="Disordered" evidence="1">
    <location>
        <begin position="42"/>
        <end position="63"/>
    </location>
</feature>
<dbReference type="EMBL" id="MU006801">
    <property type="protein sequence ID" value="KAF2635965.1"/>
    <property type="molecule type" value="Genomic_DNA"/>
</dbReference>
<sequence length="63" mass="6622">MHCRIGSWQLPCLPKETDVAGAECFIAVAPTPATRPETALPATRQRGKTTVAPKASCTATVRG</sequence>